<dbReference type="Gramene" id="ERM95183">
    <property type="protein sequence ID" value="ERM95183"/>
    <property type="gene ID" value="AMTR_s00009p00264400"/>
</dbReference>
<sequence>MYQGGVHTGADVPTPRSGCARDLRSAPCTCAPHGCTRAAYIPEGAPPVHPPPPRMYQGGVHTGADVPTPRSGCTDVLGRRTYLRERHVPKADVPPEGEAPVPGADVPAPCSGLPG</sequence>
<gene>
    <name evidence="2" type="ORF">AMTR_s00009p00264400</name>
</gene>
<proteinExistence type="predicted"/>
<dbReference type="Proteomes" id="UP000017836">
    <property type="component" value="Unassembled WGS sequence"/>
</dbReference>
<feature type="compositionally biased region" description="Pro residues" evidence="1">
    <location>
        <begin position="44"/>
        <end position="54"/>
    </location>
</feature>
<feature type="region of interest" description="Disordered" evidence="1">
    <location>
        <begin position="41"/>
        <end position="115"/>
    </location>
</feature>
<organism evidence="2 3">
    <name type="scientific">Amborella trichopoda</name>
    <dbReference type="NCBI Taxonomy" id="13333"/>
    <lineage>
        <taxon>Eukaryota</taxon>
        <taxon>Viridiplantae</taxon>
        <taxon>Streptophyta</taxon>
        <taxon>Embryophyta</taxon>
        <taxon>Tracheophyta</taxon>
        <taxon>Spermatophyta</taxon>
        <taxon>Magnoliopsida</taxon>
        <taxon>Amborellales</taxon>
        <taxon>Amborellaceae</taxon>
        <taxon>Amborella</taxon>
    </lineage>
</organism>
<reference evidence="3" key="1">
    <citation type="journal article" date="2013" name="Science">
        <title>The Amborella genome and the evolution of flowering plants.</title>
        <authorList>
            <consortium name="Amborella Genome Project"/>
        </authorList>
    </citation>
    <scope>NUCLEOTIDE SEQUENCE [LARGE SCALE GENOMIC DNA]</scope>
</reference>
<dbReference type="AlphaFoldDB" id="W1NI80"/>
<evidence type="ECO:0000256" key="1">
    <source>
        <dbReference type="SAM" id="MobiDB-lite"/>
    </source>
</evidence>
<accession>W1NI80</accession>
<name>W1NI80_AMBTC</name>
<keyword evidence="3" id="KW-1185">Reference proteome</keyword>
<dbReference type="EMBL" id="KI397501">
    <property type="protein sequence ID" value="ERM95183.1"/>
    <property type="molecule type" value="Genomic_DNA"/>
</dbReference>
<evidence type="ECO:0000313" key="3">
    <source>
        <dbReference type="Proteomes" id="UP000017836"/>
    </source>
</evidence>
<evidence type="ECO:0000313" key="2">
    <source>
        <dbReference type="EMBL" id="ERM95183.1"/>
    </source>
</evidence>
<protein>
    <submittedName>
        <fullName evidence="2">Uncharacterized protein</fullName>
    </submittedName>
</protein>
<dbReference type="HOGENOM" id="CLU_2112137_0_0_1"/>